<sequence length="132" mass="14680">MPLSRVFHKLVEGGLLTALLDLHCAYHQGPRHDIDCCSALRHTIQDLIDQGLVNLGQLSVTTNPLPAHTTHSVPSPISGIHHMDFVQDDVIHMLSWDDGLPEMIVLDDGYEIIFNINDEIAQLDSNRDSLIP</sequence>
<name>A0AA39DSE3_VITRO</name>
<dbReference type="AlphaFoldDB" id="A0AA39DSE3"/>
<reference evidence="1 2" key="1">
    <citation type="journal article" date="2023" name="BMC Biotechnol.">
        <title>Vitis rotundifolia cv Carlos genome sequencing.</title>
        <authorList>
            <person name="Huff M."/>
            <person name="Hulse-Kemp A."/>
            <person name="Scheffler B."/>
            <person name="Youngblood R."/>
            <person name="Simpson S."/>
            <person name="Babiker E."/>
            <person name="Staton M."/>
        </authorList>
    </citation>
    <scope>NUCLEOTIDE SEQUENCE [LARGE SCALE GENOMIC DNA]</scope>
    <source>
        <tissue evidence="1">Leaf</tissue>
    </source>
</reference>
<protein>
    <submittedName>
        <fullName evidence="1">Uncharacterized protein</fullName>
    </submittedName>
</protein>
<evidence type="ECO:0000313" key="1">
    <source>
        <dbReference type="EMBL" id="KAJ9693925.1"/>
    </source>
</evidence>
<keyword evidence="2" id="KW-1185">Reference proteome</keyword>
<accession>A0AA39DSE3</accession>
<proteinExistence type="predicted"/>
<dbReference type="EMBL" id="JARBHA010000008">
    <property type="protein sequence ID" value="KAJ9693925.1"/>
    <property type="molecule type" value="Genomic_DNA"/>
</dbReference>
<evidence type="ECO:0000313" key="2">
    <source>
        <dbReference type="Proteomes" id="UP001168098"/>
    </source>
</evidence>
<dbReference type="Proteomes" id="UP001168098">
    <property type="component" value="Unassembled WGS sequence"/>
</dbReference>
<organism evidence="1 2">
    <name type="scientific">Vitis rotundifolia</name>
    <name type="common">Muscadine grape</name>
    <dbReference type="NCBI Taxonomy" id="103349"/>
    <lineage>
        <taxon>Eukaryota</taxon>
        <taxon>Viridiplantae</taxon>
        <taxon>Streptophyta</taxon>
        <taxon>Embryophyta</taxon>
        <taxon>Tracheophyta</taxon>
        <taxon>Spermatophyta</taxon>
        <taxon>Magnoliopsida</taxon>
        <taxon>eudicotyledons</taxon>
        <taxon>Gunneridae</taxon>
        <taxon>Pentapetalae</taxon>
        <taxon>rosids</taxon>
        <taxon>Vitales</taxon>
        <taxon>Vitaceae</taxon>
        <taxon>Viteae</taxon>
        <taxon>Vitis</taxon>
    </lineage>
</organism>
<gene>
    <name evidence="1" type="ORF">PVL29_009753</name>
</gene>
<comment type="caution">
    <text evidence="1">The sequence shown here is derived from an EMBL/GenBank/DDBJ whole genome shotgun (WGS) entry which is preliminary data.</text>
</comment>